<feature type="transmembrane region" description="Helical" evidence="1">
    <location>
        <begin position="50"/>
        <end position="72"/>
    </location>
</feature>
<sequence length="145" mass="16618">MRRQFRYNGYTVSHGVVHIVLFKQQRTFGLVMSSLLAVVGIWLFPGQSNFSILFFLLAGILLLITLGAPRLLSYPARLWGTLGQNLEIMNNYLVLGLLFFLLLTPIALIARRLGYDPLKLSQKAGKSYWHKRSQGWQPESFKDQF</sequence>
<feature type="transmembrane region" description="Helical" evidence="1">
    <location>
        <begin position="92"/>
        <end position="110"/>
    </location>
</feature>
<evidence type="ECO:0000313" key="2">
    <source>
        <dbReference type="EMBL" id="VAW89315.1"/>
    </source>
</evidence>
<evidence type="ECO:0008006" key="3">
    <source>
        <dbReference type="Google" id="ProtNLM"/>
    </source>
</evidence>
<feature type="transmembrane region" description="Helical" evidence="1">
    <location>
        <begin position="27"/>
        <end position="44"/>
    </location>
</feature>
<dbReference type="AlphaFoldDB" id="A0A3B0Z791"/>
<protein>
    <recommendedName>
        <fullName evidence="3">SxtJ</fullName>
    </recommendedName>
</protein>
<keyword evidence="1" id="KW-0812">Transmembrane</keyword>
<reference evidence="2" key="1">
    <citation type="submission" date="2018-06" db="EMBL/GenBank/DDBJ databases">
        <authorList>
            <person name="Zhirakovskaya E."/>
        </authorList>
    </citation>
    <scope>NUCLEOTIDE SEQUENCE</scope>
</reference>
<evidence type="ECO:0000256" key="1">
    <source>
        <dbReference type="SAM" id="Phobius"/>
    </source>
</evidence>
<gene>
    <name evidence="2" type="ORF">MNBD_GAMMA18-1594</name>
</gene>
<keyword evidence="1" id="KW-1133">Transmembrane helix</keyword>
<name>A0A3B0Z791_9ZZZZ</name>
<dbReference type="InterPro" id="IPR045781">
    <property type="entry name" value="SxtJ"/>
</dbReference>
<proteinExistence type="predicted"/>
<keyword evidence="1" id="KW-0472">Membrane</keyword>
<accession>A0A3B0Z791</accession>
<dbReference type="Pfam" id="PF19588">
    <property type="entry name" value="SxtJ"/>
    <property type="match status" value="1"/>
</dbReference>
<organism evidence="2">
    <name type="scientific">hydrothermal vent metagenome</name>
    <dbReference type="NCBI Taxonomy" id="652676"/>
    <lineage>
        <taxon>unclassified sequences</taxon>
        <taxon>metagenomes</taxon>
        <taxon>ecological metagenomes</taxon>
    </lineage>
</organism>
<dbReference type="EMBL" id="UOFP01000264">
    <property type="protein sequence ID" value="VAW89315.1"/>
    <property type="molecule type" value="Genomic_DNA"/>
</dbReference>